<dbReference type="RefSeq" id="WP_030110547.1">
    <property type="nucleotide sequence ID" value="NZ_CP007155.1"/>
</dbReference>
<dbReference type="KEGG" id="kal:KALB_4844"/>
<dbReference type="SMART" id="SM00530">
    <property type="entry name" value="HTH_XRE"/>
    <property type="match status" value="1"/>
</dbReference>
<dbReference type="Pfam" id="PF13560">
    <property type="entry name" value="HTH_31"/>
    <property type="match status" value="1"/>
</dbReference>
<evidence type="ECO:0000313" key="3">
    <source>
        <dbReference type="EMBL" id="AHH98206.1"/>
    </source>
</evidence>
<dbReference type="GO" id="GO:0003677">
    <property type="term" value="F:DNA binding"/>
    <property type="evidence" value="ECO:0007669"/>
    <property type="project" value="InterPro"/>
</dbReference>
<dbReference type="InterPro" id="IPR001387">
    <property type="entry name" value="Cro/C1-type_HTH"/>
</dbReference>
<dbReference type="AlphaFoldDB" id="W5WCF7"/>
<dbReference type="STRING" id="1449976.KALB_4844"/>
<dbReference type="EMBL" id="CP007155">
    <property type="protein sequence ID" value="AHH98206.1"/>
    <property type="molecule type" value="Genomic_DNA"/>
</dbReference>
<dbReference type="HOGENOM" id="CLU_1400864_0_0_11"/>
<dbReference type="SUPFAM" id="SSF47413">
    <property type="entry name" value="lambda repressor-like DNA-binding domains"/>
    <property type="match status" value="1"/>
</dbReference>
<gene>
    <name evidence="3" type="ORF">KALB_4844</name>
</gene>
<dbReference type="Gene3D" id="1.10.260.40">
    <property type="entry name" value="lambda repressor-like DNA-binding domains"/>
    <property type="match status" value="1"/>
</dbReference>
<organism evidence="3 4">
    <name type="scientific">Kutzneria albida DSM 43870</name>
    <dbReference type="NCBI Taxonomy" id="1449976"/>
    <lineage>
        <taxon>Bacteria</taxon>
        <taxon>Bacillati</taxon>
        <taxon>Actinomycetota</taxon>
        <taxon>Actinomycetes</taxon>
        <taxon>Pseudonocardiales</taxon>
        <taxon>Pseudonocardiaceae</taxon>
        <taxon>Kutzneria</taxon>
    </lineage>
</organism>
<feature type="region of interest" description="Disordered" evidence="1">
    <location>
        <begin position="137"/>
        <end position="167"/>
    </location>
</feature>
<reference evidence="3 4" key="1">
    <citation type="journal article" date="2014" name="BMC Genomics">
        <title>Complete genome sequence of producer of the glycopeptide antibiotic Aculeximycin Kutzneria albida DSM 43870T, a representative of minor genus of Pseudonocardiaceae.</title>
        <authorList>
            <person name="Rebets Y."/>
            <person name="Tokovenko B."/>
            <person name="Lushchyk I."/>
            <person name="Ruckert C."/>
            <person name="Zaburannyi N."/>
            <person name="Bechthold A."/>
            <person name="Kalinowski J."/>
            <person name="Luzhetskyy A."/>
        </authorList>
    </citation>
    <scope>NUCLEOTIDE SEQUENCE [LARGE SCALE GENOMIC DNA]</scope>
    <source>
        <strain evidence="3">DSM 43870</strain>
    </source>
</reference>
<dbReference type="InterPro" id="IPR010982">
    <property type="entry name" value="Lambda_DNA-bd_dom_sf"/>
</dbReference>
<evidence type="ECO:0000313" key="4">
    <source>
        <dbReference type="Proteomes" id="UP000019225"/>
    </source>
</evidence>
<sequence length="194" mass="20745">MTPQEHSSASLREFGARIEQLRNDRRLSKVKAAKAAGISDKYWAMFEAGARPDGNPFRPEAAVVASVADVVGIDPAEALRVYGIDPAFHKDKLGGRPTVAWARIEKKKELLDPQELAALEVLVDTILRAKGVLPPIGKETESAEADGVPAARRGSPAPLPDEGFSLGETTVYDPAEARMTEAPGSAHQGPRTVD</sequence>
<evidence type="ECO:0000256" key="1">
    <source>
        <dbReference type="SAM" id="MobiDB-lite"/>
    </source>
</evidence>
<accession>W5WCF7</accession>
<feature type="domain" description="HTH cro/C1-type" evidence="2">
    <location>
        <begin position="17"/>
        <end position="78"/>
    </location>
</feature>
<name>W5WCF7_9PSEU</name>
<keyword evidence="4" id="KW-1185">Reference proteome</keyword>
<feature type="region of interest" description="Disordered" evidence="1">
    <location>
        <begin position="175"/>
        <end position="194"/>
    </location>
</feature>
<proteinExistence type="predicted"/>
<dbReference type="CDD" id="cd00093">
    <property type="entry name" value="HTH_XRE"/>
    <property type="match status" value="1"/>
</dbReference>
<evidence type="ECO:0000259" key="2">
    <source>
        <dbReference type="SMART" id="SM00530"/>
    </source>
</evidence>
<dbReference type="OrthoDB" id="3684764at2"/>
<protein>
    <recommendedName>
        <fullName evidence="2">HTH cro/C1-type domain-containing protein</fullName>
    </recommendedName>
</protein>
<dbReference type="Proteomes" id="UP000019225">
    <property type="component" value="Chromosome"/>
</dbReference>